<dbReference type="OrthoDB" id="8562939at2"/>
<feature type="signal peptide" evidence="5">
    <location>
        <begin position="1"/>
        <end position="27"/>
    </location>
</feature>
<evidence type="ECO:0000256" key="1">
    <source>
        <dbReference type="ARBA" id="ARBA00022617"/>
    </source>
</evidence>
<evidence type="ECO:0000256" key="5">
    <source>
        <dbReference type="SAM" id="SignalP"/>
    </source>
</evidence>
<keyword evidence="1 4" id="KW-0349">Heme</keyword>
<gene>
    <name evidence="7" type="primary">soxX</name>
    <name evidence="7" type="ORF">D3H34_11490</name>
</gene>
<reference evidence="7 8" key="1">
    <citation type="submission" date="2018-09" db="EMBL/GenBank/DDBJ databases">
        <title>Acidovorax cavernicola nov. sp. isolated from Gruta de las Maravillas (Aracena, Spain).</title>
        <authorList>
            <person name="Jurado V."/>
            <person name="Gutierrez-Patricio S."/>
            <person name="Gonzalez-Pimentel J.L."/>
            <person name="Miller A.Z."/>
            <person name="Laiz L."/>
            <person name="Saiz-Jimenez C."/>
        </authorList>
    </citation>
    <scope>NUCLEOTIDE SEQUENCE [LARGE SCALE GENOMIC DNA]</scope>
    <source>
        <strain evidence="7 8">1011MAR4D40.2</strain>
    </source>
</reference>
<dbReference type="InterPro" id="IPR036909">
    <property type="entry name" value="Cyt_c-like_dom_sf"/>
</dbReference>
<dbReference type="RefSeq" id="WP_119553589.1">
    <property type="nucleotide sequence ID" value="NZ_QXMN01000011.1"/>
</dbReference>
<dbReference type="InterPro" id="IPR009056">
    <property type="entry name" value="Cyt_c-like_dom"/>
</dbReference>
<evidence type="ECO:0000313" key="7">
    <source>
        <dbReference type="EMBL" id="RIX80833.1"/>
    </source>
</evidence>
<sequence>MKSDHFFGLVAVACALTVFGCASVDSAADLDRYTAEALKSSFRDQGIAKVDRLVQDPANLACSEADATGKPLDDKVAKEIEAANLKTVRWPADGKFVGDWREGEKIAQNGRGLTWTDAANAANGGNCYNCHQMSKEEISFGTLGPSLYHYGKLRGVADPASAAAKPIVEYTWGKLWNARAYNACSNMPRVGHSGILNEKQIRDVMGLLLDPQSPVNR</sequence>
<name>A0A9X8GVC4_9BURK</name>
<dbReference type="AlphaFoldDB" id="A0A9X8GVC4"/>
<feature type="chain" id="PRO_5040879977" evidence="5">
    <location>
        <begin position="28"/>
        <end position="217"/>
    </location>
</feature>
<keyword evidence="8" id="KW-1185">Reference proteome</keyword>
<dbReference type="GO" id="GO:0020037">
    <property type="term" value="F:heme binding"/>
    <property type="evidence" value="ECO:0007669"/>
    <property type="project" value="InterPro"/>
</dbReference>
<evidence type="ECO:0000256" key="4">
    <source>
        <dbReference type="PROSITE-ProRule" id="PRU00433"/>
    </source>
</evidence>
<dbReference type="Gene3D" id="1.10.760.10">
    <property type="entry name" value="Cytochrome c-like domain"/>
    <property type="match status" value="1"/>
</dbReference>
<dbReference type="NCBIfam" id="TIGR04485">
    <property type="entry name" value="thiosulf_SoxX"/>
    <property type="match status" value="1"/>
</dbReference>
<dbReference type="InterPro" id="IPR016823">
    <property type="entry name" value="Thiosulf_SoxX_II"/>
</dbReference>
<dbReference type="GO" id="GO:0009055">
    <property type="term" value="F:electron transfer activity"/>
    <property type="evidence" value="ECO:0007669"/>
    <property type="project" value="InterPro"/>
</dbReference>
<dbReference type="PROSITE" id="PS51257">
    <property type="entry name" value="PROKAR_LIPOPROTEIN"/>
    <property type="match status" value="1"/>
</dbReference>
<accession>A0A9X8GVC4</accession>
<keyword evidence="3 4" id="KW-0408">Iron</keyword>
<proteinExistence type="predicted"/>
<comment type="caution">
    <text evidence="7">The sequence shown here is derived from an EMBL/GenBank/DDBJ whole genome shotgun (WGS) entry which is preliminary data.</text>
</comment>
<dbReference type="Proteomes" id="UP000265619">
    <property type="component" value="Unassembled WGS sequence"/>
</dbReference>
<keyword evidence="5" id="KW-0732">Signal</keyword>
<dbReference type="GO" id="GO:0046872">
    <property type="term" value="F:metal ion binding"/>
    <property type="evidence" value="ECO:0007669"/>
    <property type="project" value="UniProtKB-KW"/>
</dbReference>
<protein>
    <submittedName>
        <fullName evidence="7">Sulfur oxidation c-type cytochrome SoxX</fullName>
    </submittedName>
</protein>
<evidence type="ECO:0000313" key="8">
    <source>
        <dbReference type="Proteomes" id="UP000265619"/>
    </source>
</evidence>
<keyword evidence="2 4" id="KW-0479">Metal-binding</keyword>
<dbReference type="PROSITE" id="PS51007">
    <property type="entry name" value="CYTC"/>
    <property type="match status" value="1"/>
</dbReference>
<evidence type="ECO:0000256" key="3">
    <source>
        <dbReference type="ARBA" id="ARBA00023004"/>
    </source>
</evidence>
<dbReference type="InterPro" id="IPR030999">
    <property type="entry name" value="Thiosulf_SoxX"/>
</dbReference>
<evidence type="ECO:0000259" key="6">
    <source>
        <dbReference type="PROSITE" id="PS51007"/>
    </source>
</evidence>
<organism evidence="7 8">
    <name type="scientific">Acidovorax cavernicola</name>
    <dbReference type="NCBI Taxonomy" id="1675792"/>
    <lineage>
        <taxon>Bacteria</taxon>
        <taxon>Pseudomonadati</taxon>
        <taxon>Pseudomonadota</taxon>
        <taxon>Betaproteobacteria</taxon>
        <taxon>Burkholderiales</taxon>
        <taxon>Comamonadaceae</taxon>
        <taxon>Acidovorax</taxon>
    </lineage>
</organism>
<dbReference type="PIRSF" id="PIRSF024608">
    <property type="entry name" value="UCP024608"/>
    <property type="match status" value="1"/>
</dbReference>
<feature type="domain" description="Cytochrome c" evidence="6">
    <location>
        <begin position="98"/>
        <end position="212"/>
    </location>
</feature>
<evidence type="ECO:0000256" key="2">
    <source>
        <dbReference type="ARBA" id="ARBA00022723"/>
    </source>
</evidence>
<dbReference type="EMBL" id="QXMN01000011">
    <property type="protein sequence ID" value="RIX80833.1"/>
    <property type="molecule type" value="Genomic_DNA"/>
</dbReference>
<dbReference type="SUPFAM" id="SSF46626">
    <property type="entry name" value="Cytochrome c"/>
    <property type="match status" value="1"/>
</dbReference>